<accession>A0ABD4T4L9</accession>
<keyword evidence="1" id="KW-0645">Protease</keyword>
<comment type="similarity">
    <text evidence="3">Belongs to the peptidase U32 family.</text>
</comment>
<reference evidence="4 5" key="1">
    <citation type="journal article" date="2015" name="Genome Announc.">
        <title>Draft Genome Sequence of Filamentous Marine Cyanobacterium Lyngbya confervoides Strain BDU141951.</title>
        <authorList>
            <person name="Chandrababunaidu M.M."/>
            <person name="Sen D."/>
            <person name="Tripathy S."/>
        </authorList>
    </citation>
    <scope>NUCLEOTIDE SEQUENCE [LARGE SCALE GENOMIC DNA]</scope>
    <source>
        <strain evidence="4 5">BDU141951</strain>
    </source>
</reference>
<comment type="caution">
    <text evidence="4">The sequence shown here is derived from an EMBL/GenBank/DDBJ whole genome shotgun (WGS) entry which is preliminary data.</text>
</comment>
<evidence type="ECO:0000256" key="1">
    <source>
        <dbReference type="ARBA" id="ARBA00022670"/>
    </source>
</evidence>
<gene>
    <name evidence="4" type="ORF">QQ91_0010730</name>
</gene>
<evidence type="ECO:0000256" key="3">
    <source>
        <dbReference type="ARBA" id="ARBA00038374"/>
    </source>
</evidence>
<dbReference type="PANTHER" id="PTHR30217">
    <property type="entry name" value="PEPTIDASE U32 FAMILY"/>
    <property type="match status" value="1"/>
</dbReference>
<dbReference type="PANTHER" id="PTHR30217:SF6">
    <property type="entry name" value="TRNA HYDROXYLATION PROTEIN P"/>
    <property type="match status" value="1"/>
</dbReference>
<organism evidence="4 5">
    <name type="scientific">Lyngbya confervoides BDU141951</name>
    <dbReference type="NCBI Taxonomy" id="1574623"/>
    <lineage>
        <taxon>Bacteria</taxon>
        <taxon>Bacillati</taxon>
        <taxon>Cyanobacteriota</taxon>
        <taxon>Cyanophyceae</taxon>
        <taxon>Oscillatoriophycideae</taxon>
        <taxon>Oscillatoriales</taxon>
        <taxon>Microcoleaceae</taxon>
        <taxon>Lyngbya</taxon>
    </lineage>
</organism>
<dbReference type="GO" id="GO:0006508">
    <property type="term" value="P:proteolysis"/>
    <property type="evidence" value="ECO:0007669"/>
    <property type="project" value="UniProtKB-KW"/>
</dbReference>
<dbReference type="GO" id="GO:0008233">
    <property type="term" value="F:peptidase activity"/>
    <property type="evidence" value="ECO:0007669"/>
    <property type="project" value="UniProtKB-KW"/>
</dbReference>
<sequence>MWKPELLAPAKNLERLYVAIAYGADAVYVGGQRYGLRARADNLTDDELMMGVRYAHSQGAKVYVTLNAFFHDDDFADFDDYCQFLEHLGVDAVIVSDLGVIRAIQAASNLEIHLSTQASCLNTYAAQFWKQMGVHRIVVGRELSVEAGGSIQRQAGIDVEMFVHGAMCMAYSGHCTISNFIKGRDSNRGGCVQSCRLPYQVSTEAAMSTAAADFPPRAMPTTLLSSKDLWGIGTISAFFDQRICALKIEGRMKSSFYVATTCKVYRQLIDAQAEGRLTPALYEQAAAELKAAPYRDYATGSLQAPADGATVYHQATPINVGDYEYLGLVIDTQSDVIVMRLATGLNVGDTIELIPVQGPPITWPVSALQTLRGEAVDFMRQDNVVAIPKTHFPEAAAIAPYNVARIAASRSSALVR</sequence>
<dbReference type="EMBL" id="JTHE03000061">
    <property type="protein sequence ID" value="MCM1983290.1"/>
    <property type="molecule type" value="Genomic_DNA"/>
</dbReference>
<dbReference type="InterPro" id="IPR001539">
    <property type="entry name" value="Peptidase_U32"/>
</dbReference>
<dbReference type="InterPro" id="IPR051454">
    <property type="entry name" value="RNA/ubiquinone_mod_enzymes"/>
</dbReference>
<dbReference type="RefSeq" id="WP_166274940.1">
    <property type="nucleotide sequence ID" value="NZ_JTHE03000061.1"/>
</dbReference>
<dbReference type="InterPro" id="IPR011060">
    <property type="entry name" value="RibuloseP-bd_barrel"/>
</dbReference>
<keyword evidence="2" id="KW-0378">Hydrolase</keyword>
<dbReference type="PROSITE" id="PS01276">
    <property type="entry name" value="PEPTIDASE_U32"/>
    <property type="match status" value="1"/>
</dbReference>
<keyword evidence="5" id="KW-1185">Reference proteome</keyword>
<name>A0ABD4T4L9_9CYAN</name>
<dbReference type="Proteomes" id="UP000031561">
    <property type="component" value="Unassembled WGS sequence"/>
</dbReference>
<dbReference type="SUPFAM" id="SSF51366">
    <property type="entry name" value="Ribulose-phoshate binding barrel"/>
    <property type="match status" value="1"/>
</dbReference>
<evidence type="ECO:0000256" key="2">
    <source>
        <dbReference type="ARBA" id="ARBA00022801"/>
    </source>
</evidence>
<proteinExistence type="inferred from homology"/>
<dbReference type="AlphaFoldDB" id="A0ABD4T4L9"/>
<evidence type="ECO:0000313" key="4">
    <source>
        <dbReference type="EMBL" id="MCM1983290.1"/>
    </source>
</evidence>
<dbReference type="Pfam" id="PF01136">
    <property type="entry name" value="Peptidase_U32"/>
    <property type="match status" value="1"/>
</dbReference>
<evidence type="ECO:0000313" key="5">
    <source>
        <dbReference type="Proteomes" id="UP000031561"/>
    </source>
</evidence>
<protein>
    <submittedName>
        <fullName evidence="4">U32 family peptidase</fullName>
    </submittedName>
</protein>